<dbReference type="Proteomes" id="UP000262379">
    <property type="component" value="Unassembled WGS sequence"/>
</dbReference>
<dbReference type="AlphaFoldDB" id="A0A371XHP1"/>
<accession>A0A371XHP1</accession>
<organism evidence="2 3">
    <name type="scientific">Mesorhizobium denitrificans</name>
    <dbReference type="NCBI Taxonomy" id="2294114"/>
    <lineage>
        <taxon>Bacteria</taxon>
        <taxon>Pseudomonadati</taxon>
        <taxon>Pseudomonadota</taxon>
        <taxon>Alphaproteobacteria</taxon>
        <taxon>Hyphomicrobiales</taxon>
        <taxon>Phyllobacteriaceae</taxon>
        <taxon>Mesorhizobium</taxon>
    </lineage>
</organism>
<evidence type="ECO:0000256" key="1">
    <source>
        <dbReference type="SAM" id="Phobius"/>
    </source>
</evidence>
<evidence type="ECO:0000313" key="2">
    <source>
        <dbReference type="EMBL" id="RFC68750.1"/>
    </source>
</evidence>
<comment type="caution">
    <text evidence="2">The sequence shown here is derived from an EMBL/GenBank/DDBJ whole genome shotgun (WGS) entry which is preliminary data.</text>
</comment>
<keyword evidence="1" id="KW-0812">Transmembrane</keyword>
<sequence>MIETKAWYLSRTVWASLVTILLAIANYSGIAATGLPQDALTDAAVNIATTISGMIAIFGRLQATSRIG</sequence>
<keyword evidence="1" id="KW-1133">Transmembrane helix</keyword>
<dbReference type="EMBL" id="QURN01000003">
    <property type="protein sequence ID" value="RFC68750.1"/>
    <property type="molecule type" value="Genomic_DNA"/>
</dbReference>
<keyword evidence="1" id="KW-0472">Membrane</keyword>
<gene>
    <name evidence="2" type="ORF">DY251_03690</name>
</gene>
<dbReference type="RefSeq" id="WP_116622518.1">
    <property type="nucleotide sequence ID" value="NZ_QURN01000003.1"/>
</dbReference>
<proteinExistence type="predicted"/>
<evidence type="ECO:0000313" key="3">
    <source>
        <dbReference type="Proteomes" id="UP000262379"/>
    </source>
</evidence>
<protein>
    <recommendedName>
        <fullName evidence="4">Holin</fullName>
    </recommendedName>
</protein>
<evidence type="ECO:0008006" key="4">
    <source>
        <dbReference type="Google" id="ProtNLM"/>
    </source>
</evidence>
<feature type="transmembrane region" description="Helical" evidence="1">
    <location>
        <begin position="12"/>
        <end position="31"/>
    </location>
</feature>
<keyword evidence="3" id="KW-1185">Reference proteome</keyword>
<name>A0A371XHP1_9HYPH</name>
<reference evidence="3" key="1">
    <citation type="submission" date="2018-08" db="EMBL/GenBank/DDBJ databases">
        <authorList>
            <person name="Im W.T."/>
        </authorList>
    </citation>
    <scope>NUCLEOTIDE SEQUENCE [LARGE SCALE GENOMIC DNA]</scope>
    <source>
        <strain evidence="3">LA-28</strain>
    </source>
</reference>
<feature type="transmembrane region" description="Helical" evidence="1">
    <location>
        <begin position="43"/>
        <end position="61"/>
    </location>
</feature>